<sequence length="602" mass="66375">MTTHVYGHISFSFLFGAKEARTYVGSQGIPQRFSILVQQDQDRWLDRMGVIAEPATASRPEALQTKTTFSRDRQPTTKQEWGFTPQGGPNLGKPLCPPLLPARSNPTRPSREAVSTELQLDEDNLAALWEEDAGDADDIFVSAASSDTADPEARDEEVARVRAVVESTPEDQIPTAIADMVVDFTEPLLAAILLSAENCSGKKLLLLFKSAGKNNPDVKSLANLDIVASKVADSAQIDKMDAYMLWDLVKEMGSVPGSLSIPLLNKVLAMFWKLEKSKAALEVLDKFSEFGCTPDGDSYYLAIQAAGKKSMVGAAWGVCEKMISSGRFPDGEKAGEIVTFFCKGKKVKEAHSVYLAAKEKKVQIPTSSLDFLVGALAKNDETVSMALELLEEYKGESLKHAGKSFAAVIHSLCRVKNVKDAKKLLMRMVNLGPAPGSAVFNFVITGLSKEGEMEDAKDMIRVMESRGLRPDVYTYSVIMSGYAKGGMIDEAHSLLREAKKIYRKLNRVTYHILIRGYCKMEEFEKALECLKEMKKDGVQPNVDEYNKLIQSLCLKAMDWRTAEKLLEEMEGSGLYLKGITRSLIAAVKELEMEEVSKDSQEA</sequence>
<name>A0A9R0VS59_TRITD</name>
<organism evidence="6 7">
    <name type="scientific">Triticum turgidum subsp. durum</name>
    <name type="common">Durum wheat</name>
    <name type="synonym">Triticum durum</name>
    <dbReference type="NCBI Taxonomy" id="4567"/>
    <lineage>
        <taxon>Eukaryota</taxon>
        <taxon>Viridiplantae</taxon>
        <taxon>Streptophyta</taxon>
        <taxon>Embryophyta</taxon>
        <taxon>Tracheophyta</taxon>
        <taxon>Spermatophyta</taxon>
        <taxon>Magnoliopsida</taxon>
        <taxon>Liliopsida</taxon>
        <taxon>Poales</taxon>
        <taxon>Poaceae</taxon>
        <taxon>BOP clade</taxon>
        <taxon>Pooideae</taxon>
        <taxon>Triticodae</taxon>
        <taxon>Triticeae</taxon>
        <taxon>Triticinae</taxon>
        <taxon>Triticum</taxon>
    </lineage>
</organism>
<feature type="repeat" description="PPR" evidence="4">
    <location>
        <begin position="541"/>
        <end position="576"/>
    </location>
</feature>
<feature type="repeat" description="PPR" evidence="4">
    <location>
        <begin position="401"/>
        <end position="435"/>
    </location>
</feature>
<dbReference type="PANTHER" id="PTHR47939:SF10">
    <property type="entry name" value="PENTACOTRIPEPTIDE-REPEAT REGION OF PRORP DOMAIN-CONTAINING PROTEIN"/>
    <property type="match status" value="1"/>
</dbReference>
<dbReference type="PANTHER" id="PTHR47939">
    <property type="entry name" value="MEMBRANE-ASSOCIATED SALT-INDUCIBLE PROTEIN-LIKE"/>
    <property type="match status" value="1"/>
</dbReference>
<keyword evidence="3" id="KW-0809">Transit peptide</keyword>
<dbReference type="InterPro" id="IPR011990">
    <property type="entry name" value="TPR-like_helical_dom_sf"/>
</dbReference>
<dbReference type="Pfam" id="PF01535">
    <property type="entry name" value="PPR"/>
    <property type="match status" value="1"/>
</dbReference>
<evidence type="ECO:0000256" key="2">
    <source>
        <dbReference type="ARBA" id="ARBA00022737"/>
    </source>
</evidence>
<dbReference type="Pfam" id="PF13041">
    <property type="entry name" value="PPR_2"/>
    <property type="match status" value="2"/>
</dbReference>
<evidence type="ECO:0008006" key="8">
    <source>
        <dbReference type="Google" id="ProtNLM"/>
    </source>
</evidence>
<protein>
    <recommendedName>
        <fullName evidence="8">Pentacotripeptide-repeat region of PRORP domain-containing protein</fullName>
    </recommendedName>
</protein>
<evidence type="ECO:0000313" key="6">
    <source>
        <dbReference type="EMBL" id="VAH66983.1"/>
    </source>
</evidence>
<evidence type="ECO:0000256" key="4">
    <source>
        <dbReference type="PROSITE-ProRule" id="PRU00708"/>
    </source>
</evidence>
<feature type="repeat" description="PPR" evidence="4">
    <location>
        <begin position="506"/>
        <end position="540"/>
    </location>
</feature>
<comment type="similarity">
    <text evidence="1">Belongs to the PPR family. P subfamily.</text>
</comment>
<dbReference type="InterPro" id="IPR002885">
    <property type="entry name" value="PPR_rpt"/>
</dbReference>
<dbReference type="PROSITE" id="PS51375">
    <property type="entry name" value="PPR"/>
    <property type="match status" value="5"/>
</dbReference>
<evidence type="ECO:0000313" key="7">
    <source>
        <dbReference type="Proteomes" id="UP000324705"/>
    </source>
</evidence>
<keyword evidence="2" id="KW-0677">Repeat</keyword>
<dbReference type="Gene3D" id="1.25.40.10">
    <property type="entry name" value="Tetratricopeptide repeat domain"/>
    <property type="match status" value="3"/>
</dbReference>
<reference evidence="6 7" key="1">
    <citation type="submission" date="2017-09" db="EMBL/GenBank/DDBJ databases">
        <authorList>
            <consortium name="International Durum Wheat Genome Sequencing Consortium (IDWGSC)"/>
            <person name="Milanesi L."/>
        </authorList>
    </citation>
    <scope>NUCLEOTIDE SEQUENCE [LARGE SCALE GENOMIC DNA]</scope>
    <source>
        <strain evidence="7">cv. Svevo</strain>
    </source>
</reference>
<dbReference type="NCBIfam" id="TIGR00756">
    <property type="entry name" value="PPR"/>
    <property type="match status" value="4"/>
</dbReference>
<feature type="repeat" description="PPR" evidence="4">
    <location>
        <begin position="471"/>
        <end position="501"/>
    </location>
</feature>
<dbReference type="AlphaFoldDB" id="A0A9R0VS59"/>
<accession>A0A9R0VS59</accession>
<evidence type="ECO:0000256" key="5">
    <source>
        <dbReference type="SAM" id="MobiDB-lite"/>
    </source>
</evidence>
<keyword evidence="7" id="KW-1185">Reference proteome</keyword>
<evidence type="ECO:0000256" key="1">
    <source>
        <dbReference type="ARBA" id="ARBA00007626"/>
    </source>
</evidence>
<evidence type="ECO:0000256" key="3">
    <source>
        <dbReference type="ARBA" id="ARBA00022946"/>
    </source>
</evidence>
<dbReference type="EMBL" id="LT934115">
    <property type="protein sequence ID" value="VAH66983.1"/>
    <property type="molecule type" value="Genomic_DNA"/>
</dbReference>
<proteinExistence type="inferred from homology"/>
<feature type="repeat" description="PPR" evidence="4">
    <location>
        <begin position="436"/>
        <end position="470"/>
    </location>
</feature>
<dbReference type="InterPro" id="IPR050667">
    <property type="entry name" value="PPR-containing_protein"/>
</dbReference>
<feature type="region of interest" description="Disordered" evidence="5">
    <location>
        <begin position="67"/>
        <end position="91"/>
    </location>
</feature>
<gene>
    <name evidence="6" type="ORF">TRITD_3Av1G232700</name>
</gene>
<dbReference type="Gramene" id="TRITD3Av1G232700.2">
    <property type="protein sequence ID" value="TRITD3Av1G232700.2"/>
    <property type="gene ID" value="TRITD3Av1G232700"/>
</dbReference>
<dbReference type="Proteomes" id="UP000324705">
    <property type="component" value="Chromosome 3A"/>
</dbReference>